<dbReference type="Pfam" id="PF00646">
    <property type="entry name" value="F-box"/>
    <property type="match status" value="2"/>
</dbReference>
<dbReference type="EMBL" id="JAEFBK010000010">
    <property type="protein sequence ID" value="KAG7561393.1"/>
    <property type="molecule type" value="Genomic_DNA"/>
</dbReference>
<dbReference type="InterPro" id="IPR055294">
    <property type="entry name" value="FBL60-like"/>
</dbReference>
<keyword evidence="3" id="KW-1185">Reference proteome</keyword>
<dbReference type="InterPro" id="IPR053781">
    <property type="entry name" value="F-box_AtFBL13-like"/>
</dbReference>
<dbReference type="AlphaFoldDB" id="A0A8T1ZS42"/>
<comment type="caution">
    <text evidence="2">The sequence shown here is derived from an EMBL/GenBank/DDBJ whole genome shotgun (WGS) entry which is preliminary data.</text>
</comment>
<dbReference type="PANTHER" id="PTHR31293:SF12">
    <property type="entry name" value="RNI-LIKE SUPERFAMILY PROTEIN"/>
    <property type="match status" value="1"/>
</dbReference>
<dbReference type="SMART" id="SM00256">
    <property type="entry name" value="FBOX"/>
    <property type="match status" value="2"/>
</dbReference>
<feature type="domain" description="F-box" evidence="1">
    <location>
        <begin position="278"/>
        <end position="314"/>
    </location>
</feature>
<dbReference type="InterPro" id="IPR001810">
    <property type="entry name" value="F-box_dom"/>
</dbReference>
<dbReference type="PANTHER" id="PTHR31293">
    <property type="entry name" value="RNI-LIKE SUPERFAMILY PROTEIN"/>
    <property type="match status" value="1"/>
</dbReference>
<proteinExistence type="predicted"/>
<sequence>MDRISSLYDDIICYIVSFLSAKEAAVASVLSKRWKNLYTIIPNLEFDNTVENQGSFTDFVDEVLALPLSSRVRNLSLTCFQPGFDYAHVNRCLCNVLKRGILDLKLDISIKDGYSLPFDEVLTCKTLVELKLGTLLNIDLVPENALLPALKTLIIDLIRFYELYGYVFQKYHSACPVLVELVMRIKGDLEPLKRFVDIMSLLKLFEIHADVIEDEEHIQVQSNCATVISSGLSQCAATWKEALYASSSLLELTLDAWASLKSNWMSSPAESLRLFFCIQRISSLPDGVISHILSFLPLKKAARTSVLSKRWRILFAFTPNLDLDGNEVSGQSFMDIVDRVLAVSGNSPIKKFSIRCIEVFDPARINRWICDVLNRGVLNCALHLGLDAEDAKDGYSLPFEIFTCKTLLKLKLAGFSIDVLPEDAFLPALESLVLKSVQFCSLHVCAFQKLLSACPVLEDLVMNDLNWEQWKWSRVVSSPSLERLTINRTEFYGFDGSDFGSITFNTPNVTYLYYSDFVPGSYPTVNLDSLVEANLDLPVTVDHTWDSCFADEGDPISSNPTNLIKGLRNVEIMNLLSHESLEMFYFFREAIPMFENLFHLSFTPVAECSWRGVPFMLNNSPNLETLIIKGPLHHDASGYGSSGYSCLLSCPVKVLKIIHRKM</sequence>
<organism evidence="2 3">
    <name type="scientific">Arabidopsis thaliana x Arabidopsis arenosa</name>
    <dbReference type="NCBI Taxonomy" id="1240361"/>
    <lineage>
        <taxon>Eukaryota</taxon>
        <taxon>Viridiplantae</taxon>
        <taxon>Streptophyta</taxon>
        <taxon>Embryophyta</taxon>
        <taxon>Tracheophyta</taxon>
        <taxon>Spermatophyta</taxon>
        <taxon>Magnoliopsida</taxon>
        <taxon>eudicotyledons</taxon>
        <taxon>Gunneridae</taxon>
        <taxon>Pentapetalae</taxon>
        <taxon>rosids</taxon>
        <taxon>malvids</taxon>
        <taxon>Brassicales</taxon>
        <taxon>Brassicaceae</taxon>
        <taxon>Camelineae</taxon>
        <taxon>Arabidopsis</taxon>
    </lineage>
</organism>
<dbReference type="Proteomes" id="UP000694240">
    <property type="component" value="Chromosome 10"/>
</dbReference>
<evidence type="ECO:0000313" key="2">
    <source>
        <dbReference type="EMBL" id="KAG7561393.1"/>
    </source>
</evidence>
<evidence type="ECO:0000313" key="3">
    <source>
        <dbReference type="Proteomes" id="UP000694240"/>
    </source>
</evidence>
<dbReference type="InterPro" id="IPR055411">
    <property type="entry name" value="LRR_FXL15/At3g58940/PEG3-like"/>
</dbReference>
<dbReference type="CDD" id="cd22160">
    <property type="entry name" value="F-box_AtFBL13-like"/>
    <property type="match status" value="2"/>
</dbReference>
<protein>
    <submittedName>
        <fullName evidence="2">F-box domain</fullName>
    </submittedName>
</protein>
<dbReference type="Pfam" id="PF24758">
    <property type="entry name" value="LRR_At5g56370"/>
    <property type="match status" value="1"/>
</dbReference>
<dbReference type="PROSITE" id="PS50181">
    <property type="entry name" value="FBOX"/>
    <property type="match status" value="1"/>
</dbReference>
<reference evidence="2 3" key="1">
    <citation type="submission" date="2020-12" db="EMBL/GenBank/DDBJ databases">
        <title>Concerted genomic and epigenomic changes stabilize Arabidopsis allopolyploids.</title>
        <authorList>
            <person name="Chen Z."/>
        </authorList>
    </citation>
    <scope>NUCLEOTIDE SEQUENCE [LARGE SCALE GENOMIC DNA]</scope>
    <source>
        <strain evidence="2">Allo738</strain>
        <tissue evidence="2">Leaf</tissue>
    </source>
</reference>
<evidence type="ECO:0000259" key="1">
    <source>
        <dbReference type="PROSITE" id="PS50181"/>
    </source>
</evidence>
<name>A0A8T1ZS42_9BRAS</name>
<accession>A0A8T1ZS42</accession>
<gene>
    <name evidence="2" type="ORF">ISN45_Aa05g028130</name>
</gene>